<evidence type="ECO:0000256" key="5">
    <source>
        <dbReference type="ARBA" id="ARBA00023049"/>
    </source>
</evidence>
<dbReference type="InterPro" id="IPR028090">
    <property type="entry name" value="JAB_dom_prok"/>
</dbReference>
<keyword evidence="3" id="KW-0378">Hydrolase</keyword>
<reference evidence="7 8" key="1">
    <citation type="submission" date="2019-12" db="EMBL/GenBank/DDBJ databases">
        <title>The draft genomic sequence of strain Chitinophaga oryziterrae JCM 16595.</title>
        <authorList>
            <person name="Zhang X."/>
        </authorList>
    </citation>
    <scope>NUCLEOTIDE SEQUENCE [LARGE SCALE GENOMIC DNA]</scope>
    <source>
        <strain evidence="7 8">JCM 16595</strain>
    </source>
</reference>
<dbReference type="OrthoDB" id="624575at2"/>
<dbReference type="Pfam" id="PF14464">
    <property type="entry name" value="Prok-JAB"/>
    <property type="match status" value="1"/>
</dbReference>
<dbReference type="AlphaFoldDB" id="A0A6N8JFH4"/>
<evidence type="ECO:0000256" key="3">
    <source>
        <dbReference type="ARBA" id="ARBA00022801"/>
    </source>
</evidence>
<dbReference type="Proteomes" id="UP000468388">
    <property type="component" value="Unassembled WGS sequence"/>
</dbReference>
<feature type="domain" description="JAB" evidence="6">
    <location>
        <begin position="30"/>
        <end position="118"/>
    </location>
</feature>
<keyword evidence="4" id="KW-0862">Zinc</keyword>
<proteinExistence type="predicted"/>
<dbReference type="SUPFAM" id="SSF102712">
    <property type="entry name" value="JAB1/MPN domain"/>
    <property type="match status" value="1"/>
</dbReference>
<organism evidence="7 8">
    <name type="scientific">Chitinophaga oryziterrae</name>
    <dbReference type="NCBI Taxonomy" id="1031224"/>
    <lineage>
        <taxon>Bacteria</taxon>
        <taxon>Pseudomonadati</taxon>
        <taxon>Bacteroidota</taxon>
        <taxon>Chitinophagia</taxon>
        <taxon>Chitinophagales</taxon>
        <taxon>Chitinophagaceae</taxon>
        <taxon>Chitinophaga</taxon>
    </lineage>
</organism>
<evidence type="ECO:0000259" key="6">
    <source>
        <dbReference type="Pfam" id="PF14464"/>
    </source>
</evidence>
<sequence>MKAEQYKVDDYIFHISDTVLDIMKSFIQDAKWKPESGGILLGQVKDKQVYVQKASVPCLFDRGSRYAFHRDKAAAQIIVNYEFVNSSRTVTYLGEWHTHPEEYPNPSPQDLRMINGQHALGELHIPFLIMAIQGISGRYVGMYKNNHLSKAVKL</sequence>
<dbReference type="Gene3D" id="3.40.140.10">
    <property type="entry name" value="Cytidine Deaminase, domain 2"/>
    <property type="match status" value="1"/>
</dbReference>
<dbReference type="GO" id="GO:0006508">
    <property type="term" value="P:proteolysis"/>
    <property type="evidence" value="ECO:0007669"/>
    <property type="project" value="UniProtKB-KW"/>
</dbReference>
<gene>
    <name evidence="7" type="ORF">GO495_19865</name>
</gene>
<keyword evidence="1" id="KW-0645">Protease</keyword>
<protein>
    <recommendedName>
        <fullName evidence="6">JAB domain-containing protein</fullName>
    </recommendedName>
</protein>
<keyword evidence="8" id="KW-1185">Reference proteome</keyword>
<evidence type="ECO:0000313" key="7">
    <source>
        <dbReference type="EMBL" id="MVT42862.1"/>
    </source>
</evidence>
<evidence type="ECO:0000256" key="1">
    <source>
        <dbReference type="ARBA" id="ARBA00022670"/>
    </source>
</evidence>
<dbReference type="GO" id="GO:0046872">
    <property type="term" value="F:metal ion binding"/>
    <property type="evidence" value="ECO:0007669"/>
    <property type="project" value="UniProtKB-KW"/>
</dbReference>
<dbReference type="GO" id="GO:0008237">
    <property type="term" value="F:metallopeptidase activity"/>
    <property type="evidence" value="ECO:0007669"/>
    <property type="project" value="UniProtKB-KW"/>
</dbReference>
<comment type="caution">
    <text evidence="7">The sequence shown here is derived from an EMBL/GenBank/DDBJ whole genome shotgun (WGS) entry which is preliminary data.</text>
</comment>
<dbReference type="EMBL" id="WRXO01000005">
    <property type="protein sequence ID" value="MVT42862.1"/>
    <property type="molecule type" value="Genomic_DNA"/>
</dbReference>
<dbReference type="RefSeq" id="WP_157301461.1">
    <property type="nucleotide sequence ID" value="NZ_BAAAZB010000002.1"/>
</dbReference>
<accession>A0A6N8JFH4</accession>
<keyword evidence="5" id="KW-0482">Metalloprotease</keyword>
<evidence type="ECO:0000313" key="8">
    <source>
        <dbReference type="Proteomes" id="UP000468388"/>
    </source>
</evidence>
<name>A0A6N8JFH4_9BACT</name>
<evidence type="ECO:0000256" key="4">
    <source>
        <dbReference type="ARBA" id="ARBA00022833"/>
    </source>
</evidence>
<keyword evidence="2" id="KW-0479">Metal-binding</keyword>
<evidence type="ECO:0000256" key="2">
    <source>
        <dbReference type="ARBA" id="ARBA00022723"/>
    </source>
</evidence>